<evidence type="ECO:0000313" key="1">
    <source>
        <dbReference type="EMBL" id="CAJ2640340.1"/>
    </source>
</evidence>
<dbReference type="Proteomes" id="UP001177021">
    <property type="component" value="Unassembled WGS sequence"/>
</dbReference>
<dbReference type="EMBL" id="CASHSV030000024">
    <property type="protein sequence ID" value="CAJ2640340.1"/>
    <property type="molecule type" value="Genomic_DNA"/>
</dbReference>
<evidence type="ECO:0000313" key="2">
    <source>
        <dbReference type="Proteomes" id="UP001177021"/>
    </source>
</evidence>
<sequence>MSDHARLKEIQDEISNGVQLQIKKFMDAMDIRDRDKAHRLDSLEVSNEDRLVRIETAVESLLQRAAEDQQRDEANSRNNTHRTPFHTRSVKLEFPRFDGTHAIEWIFKAEQFFEYYNTPDDDRLMIAAVHLDQKVVPWYQMMQRTNPFQSWQLFVRAIEVDFGPSCYDCPRATLFKLTQKSTVADYYMEFTSLANRVYGVSTEALLDCFVSGLQPDLQREVIAQEPSCIQRAVALAKLFEAKCKPITRNQPNNSTTKPNTFNNPNPNRTTIPPLLPTPNSKPTNIYSKNQNVKNMTSAEMHIRREKGLCYTCDDKWSFSHRCPNRHLMILQIEEDGSDYEDASENQVDTGGDKQLELHLSFNALRGAPGVGTIKFTGHIGKMPIQILVDGGSSDNFLQPRIAHFLKLDIAPAPSFKVLVGNGNSLSPEGSISELCVAVQNHDIKIPVYLLPIAGADLILGAAWLATLGPHVADYHALSIKFFDQDQFVTLQGERSQVPQQAQLHHMRRLYHTDAIEACFAIHRAEPITKQDCWLELSTDMEPDLVLLLNKFKNVFHKPIGLPPPRLQNHTIPLMEGKGPVKVRPYRYPQSQKDQIEIMIQEMLAEGIIQPSNSPFSSPIVLVKKKDGTWRFCTDYRALNAITVKDSFPMPTVDELLDELFGAKCFSKLDLRSGYHQILVEPNDIYKTAFRTHQGHYEWLVMPFGLTNAPASFQCLMNQIFQPFLRKYVLVFFDDILVYSPSFSDHLHHLETVLQILLNNVLFVKLSKCSFGMEKVDYLGHTVSGTGVSMDKEKVQTVLDWPQPSNVKQLRGFLGLTGYYRRFIKRYASLASPLTDLLKKEGFKWTAEATLAFQNLKIAITTAPVLALPQFSLPFTIETDASGTGVGAVLSQGGHPIAFFSKKMVPRMQKQSAYTRELFAITKAIAKFRHYLLGHKFIIRTDQKSLRSLMDQSLQTPEQQAWLHKFIGYDFTVEYKSGKENTAADALSRVCLMAWSEPEVAFLDEVRRCTEKDRQVQEWVNTSDTVHGHKFVLKDGLVYWQDKIVIPNDHDIKNKLLLEFHSSPVGGHAGIARTLARISAQFYWKNMKQEIKDFVQNCLICQQAKHDTRAPAGLLQPLPIPNQVWEDIAMDFITGLPPSHGYTVIMVVINRFTKYSHFCPLKVDYNSKTVAEAFMKTVVKLHGLPKSIISDRDKVFISKFWKELFSLQGTTLSMSSAYHPQTDGQSETLNKCLEMYLRCLTFQNPKTWFKALDWAEYWYNTAHHTSLGMTPFQALYGRAPPTLVRYNHSPSDTVTVQQQLMERDVLITTLKDNLNRAQQVMKAQADKHRREVQFEVGEHVLVKLQPYRQNSVALRKNQKLGMHYFGPFTIIEKIGKVAYKLQLPAEAKIHPVFHISQLKQFKGQAFDPYIPLPLTTTELGPVLQPVAVLKRRDRLRNGEVISQVLIKWQGLNNTDATWEDAADIVENYPTFNLEDKVEVEGEGIVMERPRHKKGQLDNILEDAVITNSVMNPQIQGVRKGTRHRIPSYKLKDCYTD</sequence>
<comment type="caution">
    <text evidence="1">The sequence shown here is derived from an EMBL/GenBank/DDBJ whole genome shotgun (WGS) entry which is preliminary data.</text>
</comment>
<gene>
    <name evidence="1" type="ORF">MILVUS5_LOCUS10209</name>
</gene>
<protein>
    <submittedName>
        <fullName evidence="1">Uncharacterized protein</fullName>
    </submittedName>
</protein>
<organism evidence="1 2">
    <name type="scientific">Trifolium pratense</name>
    <name type="common">Red clover</name>
    <dbReference type="NCBI Taxonomy" id="57577"/>
    <lineage>
        <taxon>Eukaryota</taxon>
        <taxon>Viridiplantae</taxon>
        <taxon>Streptophyta</taxon>
        <taxon>Embryophyta</taxon>
        <taxon>Tracheophyta</taxon>
        <taxon>Spermatophyta</taxon>
        <taxon>Magnoliopsida</taxon>
        <taxon>eudicotyledons</taxon>
        <taxon>Gunneridae</taxon>
        <taxon>Pentapetalae</taxon>
        <taxon>rosids</taxon>
        <taxon>fabids</taxon>
        <taxon>Fabales</taxon>
        <taxon>Fabaceae</taxon>
        <taxon>Papilionoideae</taxon>
        <taxon>50 kb inversion clade</taxon>
        <taxon>NPAAA clade</taxon>
        <taxon>Hologalegina</taxon>
        <taxon>IRL clade</taxon>
        <taxon>Trifolieae</taxon>
        <taxon>Trifolium</taxon>
    </lineage>
</organism>
<accession>A0ACB0J862</accession>
<proteinExistence type="predicted"/>
<name>A0ACB0J862_TRIPR</name>
<keyword evidence="2" id="KW-1185">Reference proteome</keyword>
<reference evidence="1" key="1">
    <citation type="submission" date="2023-10" db="EMBL/GenBank/DDBJ databases">
        <authorList>
            <person name="Rodriguez Cubillos JULIANA M."/>
            <person name="De Vega J."/>
        </authorList>
    </citation>
    <scope>NUCLEOTIDE SEQUENCE</scope>
</reference>